<comment type="caution">
    <text evidence="7">The sequence shown here is derived from an EMBL/GenBank/DDBJ whole genome shotgun (WGS) entry which is preliminary data.</text>
</comment>
<dbReference type="Pfam" id="PF01066">
    <property type="entry name" value="CDP-OH_P_transf"/>
    <property type="match status" value="1"/>
</dbReference>
<sequence>MPNKTMTKDTNKPSSTEHLTLLSTQREEKSETGSDYKVDSLSSFRTLLHASFKSEDTEEWLDVYFTRPIGLAFALLWRRLGVTPNAVTILSIFLGVGAGVMFYFTDTLHNIIGIILLMLANFCDSTDGQLARLTNQRSMKGRCLDGFAGDVWFVAIYLAIVLRIWHQPIPGTSMSWGLWGLALAALAGFLSHSPQCSLSDYYRQIHLYFLKGRAGSELDSYEKEHAIVESLKGKKDVFWDRAFHSNYQHYCKSQEHRTPDFQRFHKALLARYGSIEQVPQDLKDRFLAGSRPLMPFTNLLTFNCRGILVYVTCLLNCPWVYLLVEVTLLNLAYVYMHKKHEALCREELKRLLSCSEKGATDREKSVAYLFDFGGTLDTGGCHWGKMLWHGYERQSIPVSEAQFREAYVHAERTLGKQPIIKKEYTFRQMLEAKLQIEFDYLSAQGWLNVDAETARQMQTRLLADLYNKVKITIEANKCVLLQLQPQHRLGLVTNFYGNMSVVLKEFGLSNLFQTVTERAVVGVRKPNPDIFQRAAETLGVSPSDAVVVGDSYTKDILPAHSIGCQTVWIKGEGWTDDEPSDCIADMIIHDLSELLVVKGKLEERISG</sequence>
<feature type="region of interest" description="Disordered" evidence="5">
    <location>
        <begin position="1"/>
        <end position="34"/>
    </location>
</feature>
<feature type="transmembrane region" description="Helical" evidence="6">
    <location>
        <begin position="111"/>
        <end position="131"/>
    </location>
</feature>
<evidence type="ECO:0000256" key="6">
    <source>
        <dbReference type="SAM" id="Phobius"/>
    </source>
</evidence>
<feature type="transmembrane region" description="Helical" evidence="6">
    <location>
        <begin position="143"/>
        <end position="164"/>
    </location>
</feature>
<dbReference type="InterPro" id="IPR036412">
    <property type="entry name" value="HAD-like_sf"/>
</dbReference>
<dbReference type="GO" id="GO:0046872">
    <property type="term" value="F:metal ion binding"/>
    <property type="evidence" value="ECO:0007669"/>
    <property type="project" value="UniProtKB-KW"/>
</dbReference>
<evidence type="ECO:0000256" key="1">
    <source>
        <dbReference type="ARBA" id="ARBA00001946"/>
    </source>
</evidence>
<dbReference type="GO" id="GO:0044281">
    <property type="term" value="P:small molecule metabolic process"/>
    <property type="evidence" value="ECO:0007669"/>
    <property type="project" value="UniProtKB-ARBA"/>
</dbReference>
<dbReference type="NCBIfam" id="TIGR01509">
    <property type="entry name" value="HAD-SF-IA-v3"/>
    <property type="match status" value="1"/>
</dbReference>
<comment type="cofactor">
    <cofactor evidence="1">
        <name>Mg(2+)</name>
        <dbReference type="ChEBI" id="CHEBI:18420"/>
    </cofactor>
</comment>
<organism evidence="7 8">
    <name type="scientific">Prevotella histicola</name>
    <dbReference type="NCBI Taxonomy" id="470565"/>
    <lineage>
        <taxon>Bacteria</taxon>
        <taxon>Pseudomonadati</taxon>
        <taxon>Bacteroidota</taxon>
        <taxon>Bacteroidia</taxon>
        <taxon>Bacteroidales</taxon>
        <taxon>Prevotellaceae</taxon>
        <taxon>Prevotella</taxon>
    </lineage>
</organism>
<dbReference type="InterPro" id="IPR043130">
    <property type="entry name" value="CDP-OH_PTrfase_TM_dom"/>
</dbReference>
<evidence type="ECO:0000256" key="3">
    <source>
        <dbReference type="ARBA" id="ARBA00022801"/>
    </source>
</evidence>
<reference evidence="7" key="1">
    <citation type="submission" date="2020-04" db="EMBL/GenBank/DDBJ databases">
        <title>Deep metagenomics examines the oral microbiome during advanced dental caries in children, revealing novel taxa and co-occurrences with host molecules.</title>
        <authorList>
            <person name="Baker J.L."/>
            <person name="Morton J.T."/>
            <person name="Dinis M."/>
            <person name="Alvarez R."/>
            <person name="Tran N.C."/>
            <person name="Knight R."/>
            <person name="Edlund A."/>
        </authorList>
    </citation>
    <scope>NUCLEOTIDE SEQUENCE</scope>
    <source>
        <strain evidence="7">JCVI_25_bin.9</strain>
    </source>
</reference>
<dbReference type="GO" id="GO:0016020">
    <property type="term" value="C:membrane"/>
    <property type="evidence" value="ECO:0007669"/>
    <property type="project" value="InterPro"/>
</dbReference>
<evidence type="ECO:0000313" key="8">
    <source>
        <dbReference type="Proteomes" id="UP000757461"/>
    </source>
</evidence>
<evidence type="ECO:0000256" key="2">
    <source>
        <dbReference type="ARBA" id="ARBA00022723"/>
    </source>
</evidence>
<dbReference type="PANTHER" id="PTHR46470">
    <property type="entry name" value="N-ACYLNEURAMINATE-9-PHOSPHATASE"/>
    <property type="match status" value="1"/>
</dbReference>
<dbReference type="Proteomes" id="UP000757461">
    <property type="component" value="Unassembled WGS sequence"/>
</dbReference>
<name>A0A930HYD5_9BACT</name>
<dbReference type="Gene3D" id="1.20.120.1760">
    <property type="match status" value="1"/>
</dbReference>
<dbReference type="InterPro" id="IPR006439">
    <property type="entry name" value="HAD-SF_hydro_IA"/>
</dbReference>
<dbReference type="EMBL" id="JABZSQ010000104">
    <property type="protein sequence ID" value="MBF1415191.1"/>
    <property type="molecule type" value="Genomic_DNA"/>
</dbReference>
<dbReference type="AlphaFoldDB" id="A0A930HYD5"/>
<keyword evidence="2" id="KW-0479">Metal-binding</keyword>
<keyword evidence="6" id="KW-0472">Membrane</keyword>
<dbReference type="Pfam" id="PF00702">
    <property type="entry name" value="Hydrolase"/>
    <property type="match status" value="1"/>
</dbReference>
<protein>
    <submittedName>
        <fullName evidence="7">HAD-IA family hydrolase</fullName>
    </submittedName>
</protein>
<dbReference type="GO" id="GO:0016791">
    <property type="term" value="F:phosphatase activity"/>
    <property type="evidence" value="ECO:0007669"/>
    <property type="project" value="TreeGrafter"/>
</dbReference>
<dbReference type="GO" id="GO:0008654">
    <property type="term" value="P:phospholipid biosynthetic process"/>
    <property type="evidence" value="ECO:0007669"/>
    <property type="project" value="InterPro"/>
</dbReference>
<dbReference type="PANTHER" id="PTHR46470:SF2">
    <property type="entry name" value="GLYCERALDEHYDE 3-PHOSPHATE PHOSPHATASE"/>
    <property type="match status" value="1"/>
</dbReference>
<keyword evidence="4" id="KW-0460">Magnesium</keyword>
<dbReference type="SUPFAM" id="SSF56784">
    <property type="entry name" value="HAD-like"/>
    <property type="match status" value="1"/>
</dbReference>
<dbReference type="InterPro" id="IPR023214">
    <property type="entry name" value="HAD_sf"/>
</dbReference>
<gene>
    <name evidence="7" type="ORF">HXN33_06380</name>
</gene>
<feature type="compositionally biased region" description="Basic and acidic residues" evidence="5">
    <location>
        <begin position="25"/>
        <end position="34"/>
    </location>
</feature>
<proteinExistence type="predicted"/>
<dbReference type="Gene3D" id="3.40.50.1000">
    <property type="entry name" value="HAD superfamily/HAD-like"/>
    <property type="match status" value="1"/>
</dbReference>
<keyword evidence="3 7" id="KW-0378">Hydrolase</keyword>
<feature type="compositionally biased region" description="Basic and acidic residues" evidence="5">
    <location>
        <begin position="1"/>
        <end position="11"/>
    </location>
</feature>
<accession>A0A930HYD5</accession>
<evidence type="ECO:0000313" key="7">
    <source>
        <dbReference type="EMBL" id="MBF1415191.1"/>
    </source>
</evidence>
<feature type="transmembrane region" description="Helical" evidence="6">
    <location>
        <begin position="86"/>
        <end position="105"/>
    </location>
</feature>
<feature type="transmembrane region" description="Helical" evidence="6">
    <location>
        <begin position="176"/>
        <end position="193"/>
    </location>
</feature>
<keyword evidence="6" id="KW-1133">Transmembrane helix</keyword>
<dbReference type="Gene3D" id="1.20.120.1600">
    <property type="match status" value="1"/>
</dbReference>
<evidence type="ECO:0000256" key="5">
    <source>
        <dbReference type="SAM" id="MobiDB-lite"/>
    </source>
</evidence>
<keyword evidence="6" id="KW-0812">Transmembrane</keyword>
<evidence type="ECO:0000256" key="4">
    <source>
        <dbReference type="ARBA" id="ARBA00022842"/>
    </source>
</evidence>
<feature type="transmembrane region" description="Helical" evidence="6">
    <location>
        <begin position="318"/>
        <end position="336"/>
    </location>
</feature>
<dbReference type="GO" id="GO:0016780">
    <property type="term" value="F:phosphotransferase activity, for other substituted phosphate groups"/>
    <property type="evidence" value="ECO:0007669"/>
    <property type="project" value="InterPro"/>
</dbReference>
<dbReference type="InterPro" id="IPR000462">
    <property type="entry name" value="CDP-OH_P_trans"/>
</dbReference>
<feature type="compositionally biased region" description="Polar residues" evidence="5">
    <location>
        <begin position="12"/>
        <end position="24"/>
    </location>
</feature>
<dbReference type="InterPro" id="IPR051400">
    <property type="entry name" value="HAD-like_hydrolase"/>
</dbReference>
<dbReference type="NCBIfam" id="TIGR01549">
    <property type="entry name" value="HAD-SF-IA-v1"/>
    <property type="match status" value="1"/>
</dbReference>